<gene>
    <name evidence="6" type="ORF">Q5H94_05080</name>
</gene>
<proteinExistence type="predicted"/>
<dbReference type="Gene3D" id="1.20.1550.10">
    <property type="entry name" value="DsbB-like"/>
    <property type="match status" value="1"/>
</dbReference>
<dbReference type="InterPro" id="IPR024199">
    <property type="entry name" value="Uncharacterised_DsbB"/>
</dbReference>
<evidence type="ECO:0000256" key="3">
    <source>
        <dbReference type="ARBA" id="ARBA00022989"/>
    </source>
</evidence>
<feature type="transmembrane region" description="Helical" evidence="5">
    <location>
        <begin position="42"/>
        <end position="60"/>
    </location>
</feature>
<evidence type="ECO:0000256" key="1">
    <source>
        <dbReference type="ARBA" id="ARBA00004141"/>
    </source>
</evidence>
<feature type="transmembrane region" description="Helical" evidence="5">
    <location>
        <begin position="67"/>
        <end position="87"/>
    </location>
</feature>
<sequence length="162" mass="17514">MVRDPATTARALALAVPAALLGGAYAFQYVGGLYPCEMCWWQRYPLFVALFFAAFAFLVRGKIRRRLPVAIAGLAILVSGAIGLFHAGVEYHWWNGITACTTTMSGSGGSPEDMLKRLIAAPIIRCDVAQWRLFGISLAGFNALISIPAGLIILGLLTRRSR</sequence>
<keyword evidence="2 5" id="KW-0812">Transmembrane</keyword>
<comment type="caution">
    <text evidence="6">The sequence shown here is derived from an EMBL/GenBank/DDBJ whole genome shotgun (WGS) entry which is preliminary data.</text>
</comment>
<evidence type="ECO:0000256" key="4">
    <source>
        <dbReference type="ARBA" id="ARBA00023136"/>
    </source>
</evidence>
<keyword evidence="3 5" id="KW-1133">Transmembrane helix</keyword>
<dbReference type="RefSeq" id="WP_304560127.1">
    <property type="nucleotide sequence ID" value="NZ_JAUQSZ010000002.1"/>
</dbReference>
<dbReference type="SUPFAM" id="SSF158442">
    <property type="entry name" value="DsbB-like"/>
    <property type="match status" value="1"/>
</dbReference>
<evidence type="ECO:0000313" key="7">
    <source>
        <dbReference type="Proteomes" id="UP001176468"/>
    </source>
</evidence>
<evidence type="ECO:0000256" key="2">
    <source>
        <dbReference type="ARBA" id="ARBA00022692"/>
    </source>
</evidence>
<reference evidence="6" key="1">
    <citation type="submission" date="2023-07" db="EMBL/GenBank/DDBJ databases">
        <authorList>
            <person name="Kim M.K."/>
        </authorList>
    </citation>
    <scope>NUCLEOTIDE SEQUENCE</scope>
    <source>
        <strain evidence="6">CA1-15</strain>
    </source>
</reference>
<name>A0ABT8ZVT6_9SPHN</name>
<organism evidence="6 7">
    <name type="scientific">Sphingomonas immobilis</name>
    <dbReference type="NCBI Taxonomy" id="3063997"/>
    <lineage>
        <taxon>Bacteria</taxon>
        <taxon>Pseudomonadati</taxon>
        <taxon>Pseudomonadota</taxon>
        <taxon>Alphaproteobacteria</taxon>
        <taxon>Sphingomonadales</taxon>
        <taxon>Sphingomonadaceae</taxon>
        <taxon>Sphingomonas</taxon>
    </lineage>
</organism>
<evidence type="ECO:0000256" key="5">
    <source>
        <dbReference type="SAM" id="Phobius"/>
    </source>
</evidence>
<dbReference type="PIRSF" id="PIRSF033913">
    <property type="entry name" value="S-S_format_DsbB"/>
    <property type="match status" value="1"/>
</dbReference>
<dbReference type="EMBL" id="JAUQSZ010000002">
    <property type="protein sequence ID" value="MDO7841690.1"/>
    <property type="molecule type" value="Genomic_DNA"/>
</dbReference>
<protein>
    <submittedName>
        <fullName evidence="6">Disulfide bond formation protein B</fullName>
    </submittedName>
</protein>
<dbReference type="Pfam" id="PF02600">
    <property type="entry name" value="DsbB"/>
    <property type="match status" value="1"/>
</dbReference>
<accession>A0ABT8ZVT6</accession>
<dbReference type="InterPro" id="IPR023380">
    <property type="entry name" value="DsbB-like_sf"/>
</dbReference>
<keyword evidence="4 5" id="KW-0472">Membrane</keyword>
<evidence type="ECO:0000313" key="6">
    <source>
        <dbReference type="EMBL" id="MDO7841690.1"/>
    </source>
</evidence>
<dbReference type="Proteomes" id="UP001176468">
    <property type="component" value="Unassembled WGS sequence"/>
</dbReference>
<feature type="transmembrane region" description="Helical" evidence="5">
    <location>
        <begin position="133"/>
        <end position="157"/>
    </location>
</feature>
<dbReference type="InterPro" id="IPR003752">
    <property type="entry name" value="DiS_bond_form_DsbB/BdbC"/>
</dbReference>
<keyword evidence="7" id="KW-1185">Reference proteome</keyword>
<comment type="subcellular location">
    <subcellularLocation>
        <location evidence="1">Membrane</location>
        <topology evidence="1">Multi-pass membrane protein</topology>
    </subcellularLocation>
</comment>